<accession>A0A154P7B1</accession>
<reference evidence="1 2" key="1">
    <citation type="submission" date="2015-07" db="EMBL/GenBank/DDBJ databases">
        <title>The genome of Dufourea novaeangliae.</title>
        <authorList>
            <person name="Pan H."/>
            <person name="Kapheim K."/>
        </authorList>
    </citation>
    <scope>NUCLEOTIDE SEQUENCE [LARGE SCALE GENOMIC DNA]</scope>
    <source>
        <strain evidence="1">0120121106</strain>
        <tissue evidence="1">Whole body</tissue>
    </source>
</reference>
<dbReference type="AlphaFoldDB" id="A0A154P7B1"/>
<dbReference type="EMBL" id="KQ434829">
    <property type="protein sequence ID" value="KZC07731.1"/>
    <property type="molecule type" value="Genomic_DNA"/>
</dbReference>
<gene>
    <name evidence="1" type="ORF">WN55_08052</name>
</gene>
<evidence type="ECO:0000313" key="2">
    <source>
        <dbReference type="Proteomes" id="UP000076502"/>
    </source>
</evidence>
<organism evidence="1 2">
    <name type="scientific">Dufourea novaeangliae</name>
    <name type="common">Sweat bee</name>
    <dbReference type="NCBI Taxonomy" id="178035"/>
    <lineage>
        <taxon>Eukaryota</taxon>
        <taxon>Metazoa</taxon>
        <taxon>Ecdysozoa</taxon>
        <taxon>Arthropoda</taxon>
        <taxon>Hexapoda</taxon>
        <taxon>Insecta</taxon>
        <taxon>Pterygota</taxon>
        <taxon>Neoptera</taxon>
        <taxon>Endopterygota</taxon>
        <taxon>Hymenoptera</taxon>
        <taxon>Apocrita</taxon>
        <taxon>Aculeata</taxon>
        <taxon>Apoidea</taxon>
        <taxon>Anthophila</taxon>
        <taxon>Halictidae</taxon>
        <taxon>Rophitinae</taxon>
        <taxon>Dufourea</taxon>
    </lineage>
</organism>
<sequence length="474" mass="53713">MGNYVNKFFLHDTETVNEETKIQSPSTDEETIEETTHTPVIQKRLPIDPRSVTSGIDRTPIEGTYAKRYLETDLDKIIPPLTPRKCVPKVENENLYLHVDSRNAETNRQLTPTIDKVIYKRVFTPIEKERYNVLGLDPRSPAADFDRTPILIPKSIALLKARVQESLHRRGSYNTDVLTPKFSYCETSSEFSIPEIQALPDLAMCKIRSLNLVTDEFDNKLNKSDSSCSSDSSMTDTNSEIGEDITFIVSFQFNSSRIGTNINDTIGEKQLESEDAGTTSDHDTYNNVHITKDVQHNGNHGSDSDAIKIWKFSLIQDKPKSELAESHDVQDIEDKMSQLPKEEVIIAFDDDSTAKDTLSLKLAKCDINKKKTDVTAKRRKVFKSETKTVLDEKKMFNSDNKYRNEPTKIRTPLGNCSNNAQMQKNLATNSPQQIFKSKGIKTKMLQENTPPHKKHIARSKVNGVQWDPDSTVII</sequence>
<dbReference type="OrthoDB" id="6337960at2759"/>
<dbReference type="OMA" id="KIMLCLT"/>
<proteinExistence type="predicted"/>
<name>A0A154P7B1_DUFNO</name>
<protein>
    <submittedName>
        <fullName evidence="1">Uncharacterized protein</fullName>
    </submittedName>
</protein>
<dbReference type="Proteomes" id="UP000076502">
    <property type="component" value="Unassembled WGS sequence"/>
</dbReference>
<keyword evidence="2" id="KW-1185">Reference proteome</keyword>
<evidence type="ECO:0000313" key="1">
    <source>
        <dbReference type="EMBL" id="KZC07731.1"/>
    </source>
</evidence>